<evidence type="ECO:0000256" key="8">
    <source>
        <dbReference type="RuleBase" id="RU364100"/>
    </source>
</evidence>
<keyword evidence="7" id="KW-0456">Lyase</keyword>
<keyword evidence="10" id="KW-1185">Reference proteome</keyword>
<evidence type="ECO:0000256" key="5">
    <source>
        <dbReference type="ARBA" id="ARBA00023124"/>
    </source>
</evidence>
<evidence type="ECO:0000313" key="10">
    <source>
        <dbReference type="Proteomes" id="UP000182826"/>
    </source>
</evidence>
<evidence type="ECO:0000256" key="3">
    <source>
        <dbReference type="ARBA" id="ARBA00022763"/>
    </source>
</evidence>
<dbReference type="EMBL" id="MLFK01000009">
    <property type="protein sequence ID" value="OIV40601.1"/>
    <property type="molecule type" value="Genomic_DNA"/>
</dbReference>
<comment type="similarity">
    <text evidence="1 8">Belongs to the SOS response-associated peptidase family.</text>
</comment>
<dbReference type="Proteomes" id="UP000182826">
    <property type="component" value="Unassembled WGS sequence"/>
</dbReference>
<dbReference type="SUPFAM" id="SSF143081">
    <property type="entry name" value="BB1717-like"/>
    <property type="match status" value="1"/>
</dbReference>
<dbReference type="GO" id="GO:0016829">
    <property type="term" value="F:lyase activity"/>
    <property type="evidence" value="ECO:0007669"/>
    <property type="project" value="UniProtKB-KW"/>
</dbReference>
<dbReference type="InterPro" id="IPR036590">
    <property type="entry name" value="SRAP-like"/>
</dbReference>
<organism evidence="9 10">
    <name type="scientific">Flavobacterium johnsoniae</name>
    <name type="common">Cytophaga johnsonae</name>
    <dbReference type="NCBI Taxonomy" id="986"/>
    <lineage>
        <taxon>Bacteria</taxon>
        <taxon>Pseudomonadati</taxon>
        <taxon>Bacteroidota</taxon>
        <taxon>Flavobacteriia</taxon>
        <taxon>Flavobacteriales</taxon>
        <taxon>Flavobacteriaceae</taxon>
        <taxon>Flavobacterium</taxon>
    </lineage>
</organism>
<dbReference type="Gene3D" id="3.90.1680.10">
    <property type="entry name" value="SOS response associated peptidase-like"/>
    <property type="match status" value="1"/>
</dbReference>
<reference evidence="9 10" key="1">
    <citation type="submission" date="2016-10" db="EMBL/GenBank/DDBJ databases">
        <title>Draft Genome Sequence of Rhizobacteria Flavobacterium johnsoniae CI04.</title>
        <authorList>
            <person name="Bravo J.I."/>
            <person name="Lozano G.L."/>
            <person name="Handelsman J."/>
        </authorList>
    </citation>
    <scope>NUCLEOTIDE SEQUENCE [LARGE SCALE GENOMIC DNA]</scope>
    <source>
        <strain evidence="9 10">CI04</strain>
    </source>
</reference>
<proteinExistence type="inferred from homology"/>
<evidence type="ECO:0000256" key="1">
    <source>
        <dbReference type="ARBA" id="ARBA00008136"/>
    </source>
</evidence>
<evidence type="ECO:0000256" key="2">
    <source>
        <dbReference type="ARBA" id="ARBA00022670"/>
    </source>
</evidence>
<dbReference type="GO" id="GO:0106300">
    <property type="term" value="P:protein-DNA covalent cross-linking repair"/>
    <property type="evidence" value="ECO:0007669"/>
    <property type="project" value="InterPro"/>
</dbReference>
<evidence type="ECO:0000256" key="6">
    <source>
        <dbReference type="ARBA" id="ARBA00023125"/>
    </source>
</evidence>
<dbReference type="GO" id="GO:0008233">
    <property type="term" value="F:peptidase activity"/>
    <property type="evidence" value="ECO:0007669"/>
    <property type="project" value="UniProtKB-KW"/>
</dbReference>
<dbReference type="EC" id="3.4.-.-" evidence="8"/>
<evidence type="ECO:0000256" key="4">
    <source>
        <dbReference type="ARBA" id="ARBA00022801"/>
    </source>
</evidence>
<keyword evidence="3" id="KW-0227">DNA damage</keyword>
<keyword evidence="5" id="KW-0190">Covalent protein-DNA linkage</keyword>
<sequence length="226" mass="26542">MCYYTQQMSTIESVKRRFNADLDNEEFFLQSDFIKGFKHPNIPLILDTTPNIITTDHSWGLMPSWAEEQSFNRKKTLNARIETIDKRKSYKNITQNRCLIIASAYYEWHWHDKQGKLKDKYQIKSFDDEIFTFAGLYSSWTCPDSGILKNTFTMVTTEGNQIMKYVHNSKSIKSGNIHDARMPIMLRRQDELSWLDQSVDMSEFAFPYEGNLNAVNLNPNIQYGLF</sequence>
<keyword evidence="4 8" id="KW-0378">Hydrolase</keyword>
<comment type="caution">
    <text evidence="9">The sequence shown here is derived from an EMBL/GenBank/DDBJ whole genome shotgun (WGS) entry which is preliminary data.</text>
</comment>
<dbReference type="GO" id="GO:0003697">
    <property type="term" value="F:single-stranded DNA binding"/>
    <property type="evidence" value="ECO:0007669"/>
    <property type="project" value="InterPro"/>
</dbReference>
<dbReference type="RefSeq" id="WP_071637803.1">
    <property type="nucleotide sequence ID" value="NZ_MLFK01000009.1"/>
</dbReference>
<dbReference type="OrthoDB" id="9782620at2"/>
<accession>A0A1J7C4I2</accession>
<dbReference type="GO" id="GO:0006508">
    <property type="term" value="P:proteolysis"/>
    <property type="evidence" value="ECO:0007669"/>
    <property type="project" value="UniProtKB-KW"/>
</dbReference>
<keyword evidence="2 8" id="KW-0645">Protease</keyword>
<dbReference type="AlphaFoldDB" id="A0A1J7C4I2"/>
<evidence type="ECO:0000313" key="9">
    <source>
        <dbReference type="EMBL" id="OIV40601.1"/>
    </source>
</evidence>
<dbReference type="PANTHER" id="PTHR13604">
    <property type="entry name" value="DC12-RELATED"/>
    <property type="match status" value="1"/>
</dbReference>
<keyword evidence="6" id="KW-0238">DNA-binding</keyword>
<dbReference type="Pfam" id="PF02586">
    <property type="entry name" value="SRAP"/>
    <property type="match status" value="1"/>
</dbReference>
<dbReference type="InterPro" id="IPR003738">
    <property type="entry name" value="SRAP"/>
</dbReference>
<evidence type="ECO:0000256" key="7">
    <source>
        <dbReference type="ARBA" id="ARBA00023239"/>
    </source>
</evidence>
<name>A0A1J7C4I2_FLAJO</name>
<protein>
    <recommendedName>
        <fullName evidence="8">Abasic site processing protein</fullName>
        <ecNumber evidence="8">3.4.-.-</ecNumber>
    </recommendedName>
</protein>
<gene>
    <name evidence="9" type="ORF">BKM63_17185</name>
</gene>
<dbReference type="PANTHER" id="PTHR13604:SF0">
    <property type="entry name" value="ABASIC SITE PROCESSING PROTEIN HMCES"/>
    <property type="match status" value="1"/>
</dbReference>